<feature type="transmembrane region" description="Helical" evidence="2">
    <location>
        <begin position="89"/>
        <end position="114"/>
    </location>
</feature>
<dbReference type="OrthoDB" id="5905880at2"/>
<organism evidence="3 4">
    <name type="scientific">Marinobacter daqiaonensis</name>
    <dbReference type="NCBI Taxonomy" id="650891"/>
    <lineage>
        <taxon>Bacteria</taxon>
        <taxon>Pseudomonadati</taxon>
        <taxon>Pseudomonadota</taxon>
        <taxon>Gammaproteobacteria</taxon>
        <taxon>Pseudomonadales</taxon>
        <taxon>Marinobacteraceae</taxon>
        <taxon>Marinobacter</taxon>
    </lineage>
</organism>
<sequence length="180" mass="20567">MRRLFYLVDSIDSVDAISDDLDREGVGSWRFHIVSKNEAGLHRHRLHSASVLQRTDLMRFLERGWLIGAAIGVIVVSTLYAGLGFDWPLFAWISLFAFSVVSGGWLAGFGGISARNYRIRPFLKDIEAGRHLVMVDVPKEHEDRMKQLMARHHPEAELQARDDSFNNPFAGPRKHKRTDR</sequence>
<keyword evidence="2" id="KW-0812">Transmembrane</keyword>
<dbReference type="Proteomes" id="UP000198644">
    <property type="component" value="Unassembled WGS sequence"/>
</dbReference>
<reference evidence="3 4" key="1">
    <citation type="submission" date="2016-10" db="EMBL/GenBank/DDBJ databases">
        <authorList>
            <person name="de Groot N.N."/>
        </authorList>
    </citation>
    <scope>NUCLEOTIDE SEQUENCE [LARGE SCALE GENOMIC DNA]</scope>
    <source>
        <strain evidence="3 4">CGMCC 1.9167</strain>
    </source>
</reference>
<evidence type="ECO:0000256" key="1">
    <source>
        <dbReference type="SAM" id="MobiDB-lite"/>
    </source>
</evidence>
<proteinExistence type="predicted"/>
<name>A0A1I6JE12_9GAMM</name>
<dbReference type="EMBL" id="FOYW01000002">
    <property type="protein sequence ID" value="SFR77177.1"/>
    <property type="molecule type" value="Genomic_DNA"/>
</dbReference>
<keyword evidence="2" id="KW-0472">Membrane</keyword>
<dbReference type="STRING" id="650891.SAMN05216203_2930"/>
<keyword evidence="2" id="KW-1133">Transmembrane helix</keyword>
<dbReference type="RefSeq" id="WP_092014654.1">
    <property type="nucleotide sequence ID" value="NZ_FOYW01000002.1"/>
</dbReference>
<feature type="transmembrane region" description="Helical" evidence="2">
    <location>
        <begin position="64"/>
        <end position="83"/>
    </location>
</feature>
<feature type="region of interest" description="Disordered" evidence="1">
    <location>
        <begin position="157"/>
        <end position="180"/>
    </location>
</feature>
<gene>
    <name evidence="3" type="ORF">SAMN05216203_2930</name>
</gene>
<dbReference type="AlphaFoldDB" id="A0A1I6JE12"/>
<protein>
    <submittedName>
        <fullName evidence="3">Uncharacterized protein</fullName>
    </submittedName>
</protein>
<evidence type="ECO:0000313" key="4">
    <source>
        <dbReference type="Proteomes" id="UP000198644"/>
    </source>
</evidence>
<keyword evidence="4" id="KW-1185">Reference proteome</keyword>
<accession>A0A1I6JE12</accession>
<evidence type="ECO:0000313" key="3">
    <source>
        <dbReference type="EMBL" id="SFR77177.1"/>
    </source>
</evidence>
<evidence type="ECO:0000256" key="2">
    <source>
        <dbReference type="SAM" id="Phobius"/>
    </source>
</evidence>